<dbReference type="SMART" id="SM00827">
    <property type="entry name" value="PKS_AT"/>
    <property type="match status" value="1"/>
</dbReference>
<dbReference type="InterPro" id="IPR014043">
    <property type="entry name" value="Acyl_transferase_dom"/>
</dbReference>
<dbReference type="InterPro" id="IPR018201">
    <property type="entry name" value="Ketoacyl_synth_AS"/>
</dbReference>
<evidence type="ECO:0000256" key="4">
    <source>
        <dbReference type="ARBA" id="ARBA00022679"/>
    </source>
</evidence>
<dbReference type="InterPro" id="IPR016039">
    <property type="entry name" value="Thiolase-like"/>
</dbReference>
<evidence type="ECO:0000259" key="9">
    <source>
        <dbReference type="PROSITE" id="PS52004"/>
    </source>
</evidence>
<dbReference type="PANTHER" id="PTHR10982">
    <property type="entry name" value="MALONYL COA-ACYL CARRIER PROTEIN TRANSACYLASE"/>
    <property type="match status" value="1"/>
</dbReference>
<evidence type="ECO:0000256" key="2">
    <source>
        <dbReference type="ARBA" id="ARBA00022450"/>
    </source>
</evidence>
<feature type="region of interest" description="Disordered" evidence="8">
    <location>
        <begin position="2399"/>
        <end position="2433"/>
    </location>
</feature>
<dbReference type="Gene3D" id="3.30.70.3320">
    <property type="match status" value="1"/>
</dbReference>
<dbReference type="InterPro" id="IPR013785">
    <property type="entry name" value="Aldolase_TIM"/>
</dbReference>
<dbReference type="Gene3D" id="3.40.366.10">
    <property type="entry name" value="Malonyl-Coenzyme A Acyl Carrier Protein, domain 2"/>
    <property type="match status" value="3"/>
</dbReference>
<dbReference type="EMBL" id="UEGW01000001">
    <property type="protein sequence ID" value="SRX94495.1"/>
    <property type="molecule type" value="Genomic_DNA"/>
</dbReference>
<sequence>MTIHEHDRVSAERDGMTAEAARSTHALVDRLTAGEPYAVAFGGQGSAWLESLEELVSSAGIEAELATLAGEVDLLLEPVAKELVVVRPIGFEPLRWVRALAAEDPIPSAKQLTSAAVSVPGVLLTQIAAMRALARQGMDLSATPPVACAGHSQGVLAVEALKAAGDRDIELLALAQLIGAAGTLVARRRGISALGDRSPMVSVSNADPERIHQLLDEFAQDVRTVLPPVLSIRNGRRSVVITGTPEQLSRFELYCKQISDKEEAERKNKIRGGDIFAPLFEPVQVEVGFHSHRLADAIDIVAGWAEQVGVDVELARTMAEAILVKPFDWVDEVVALHEAGARWILDLGPGDILTRLTAPVIRGLGVGIVPAATRGGQRNLFTVGAVPEVARAWSTYAPSVITLPDGRVKLSTKFTRLTGRSPILLAGMTPTTVDAKIVAAAANAGHWAELAGGGQVTEEIFANRIEELSGLLEPGRTYQFNALFLDPYLWKLQVGGKRLVQKARQSGAPIDGLVISAGIPELEEAVELIDELNEIGISHVVFKPGTIEQIRSVIRIATEVATKPVIMHIEGGRAGGHHSWEDLDDLLLATYSELRSRPNITVCVGGGIGTPERAAEYLSGRWAQPYGFPLMPIDGILVGTAAMATKESTTSPSVKRMLVETQGTDRWISAGKAQGGMASSRSQLGADIHEIDNSASRCGRLLDEVAGDAEAVAERRDEIIAAMAKTAKPYFGDVGEMTYLQWLRRYVELTIGDGDSTADTASPGSPWLADTWRDRFQQMLQRAEARLHPHDFGPIETLFNDEGLLENPQAALDKLLERYPDAETVLLHPADVSFFITLCKTPGKPVNFVPVIDKDVRRWWRSDSLWQAHDARYDADQVCIIPGTASVAGITRLDEPVGELLDRFEQAAIDEVLASNGHPEPVTARRRIRTDVSGPLAIVLDAPDVLWAGRTATNPVHRIADPAEWQVNENRTATHSSTGARLQTEGDQVVLSVPISGTWIDIRFTLPASTVDGGTPIISTEDAATAMRSVLAIAAGVDGPDALPPVYEGKATVTVDWNPERVADHTGVTAVFGEPLAPGLAMVPDALVGSCWPAVFAAIGSAATDTGIPVVEGLLSLVHLDHAAHLVGQLPTEPAELTVTATASSATDTEVGRVVPVAVTVADAEGSVLATLQERFAIRGRTGAAELTDPVRAGGAVSDNATDTPRRRRRDVTLSAPVDMRPFAVVSGDYNPIHTDRAAALLAGLESPIVHGMWLSAAAQHVVTATDGQARPPARLVGWTARFLGMVRPGDEVDFRVDRVGIDQGAEVLEIAARIGSDLVMSATARLAAPKTVYAFPGQGIQHKGMGMEVRARSKAARKVWDSADKFTRETLGFSVLHVVRDNPTSIIASGVHYQHPEGVLYLTQFTQVAMATVAAAQVAEMREQGAFVEGAIACGHSVGEYTALACVTGVYELEALLETVFHRGSKMHDIVPRDELGRSDYRLAAIRPSQIDLADADVPAFVAEISERTGEFLEIVNYNLRGSQYAIAGTVRGLEELEAEVERRREITGGKRSFILVPGIDVPFHSRVLRTGVAEFRRSLDRVMPRDRDPNLIIGRYIPNLVPRPFCLDRDFIQEIRNLVPAEPLDPILADYDTWLAERPREMARIVLIELLAWQFASPVRWIETQDLLFTEEAAGGLGVERFVEIGVKSSPTVAGLAANTLKLPEYAHSTVEVLNAERDAAVLFATDTDPEPELDEFDSDAAAAVSSEPAPVSDDAPAVAPAPAAAPSGAPRPDDIAFDAADATLALIALSAKMRIDQIEELDSIESITDGASSRRNQLLVDLGQELNLGAIDGAAEADLAGLRSQVTKLARTYKPFGPVLSDAINDQLRTVFGPSGKRPAAIAERVTKTWELGDGWVKHVMVEVALGTREGTSVRGGALGELHEGALTDAASVDRVIDAAVAAVAARRGIAVALPSSGGGVATVDASALSEFTEQITGRDGVLASAARLVLGQLGLDDPVSLPEATTDAELIDLVTAELGADWPRLVAPVFDAKKAVLFDDRWASAREDLVKLWLADDDDIDADWARLSERFEGTGHVVATQATWWQGKALASGRNIHASLYGRIAAGAENPGKGRYSDEVAVVTGASKGSIAASVVAQLLDGGATVIATTSRLDDERLAFYRTLYRDHARYGAALWVVGANMASYSDIDALVDWIGSDQVESLGPQSIHIKDAQTPTLLFPFAAPRVAGDLSDAGSRSEMEMKVLLWAVQRLIGGLSSIGAERDIASRLHVVLPGSPNRGMFGGDGAYGEAKSALDAVVTRWHAESSWAQRVSLAHALIGWTRGTGLMGHNDAIVSAVEEAGVTTYSTDEMASMLLGLCDIESKVAAAHAPIKVDLTGGLGDVELDMAELAAKAREEMADGSERTDEAPPEGTIAALPSPPRGYTPAPPPEWDDLDVDPADLVVIVGGAEIGPYGSSRTRFEMEVENELSAAGVLELAWTTGLIRWEDDPQPGWYDTESGDLVDEAELVERYHDTVLERVGIREFIDDGAIDPDHASPLLVSVFLDKDFTFVVSSEADARAFVQFDPEHTVIRPVPDSTDWQVTRKAGTEIRVPRKTKLSRTVGAQIPTGFDPTVWGISPDMATSIDRVALWNIVATVDAFLSAGFSPAEVMRYVHPTLVASTQGTGMGGMTSMQTMYHGNLLGRNKPNDILQEVLPNVVAAHVIQSYVGSYGSMIHPVGACATAAVSVEEGVDKIRLGKAELVVAGGFDDLTLEAIIGFGDMAATADTSMMRDRGISDSKFSRPNDRRRLGFVEAQGGGTILLARGDLAVKMGLPVLAVVGYAQSFGDGVHTSIPAPGLGALGAGRGGKESPLARSLAKLGVGADDIAVISKHDTSTLANDPNETELHERLADSLGRSPGAPLFIVSQKSLTGHAKGGAAVFQMMGLCQILRDGVIPPNRSLDCVDDELAGSAHFVWVRDTLRLGGKLPLKAGLVTSLGFGHVSGLIALVHPQAFLAALKPEQRIEYQQRAQARVLAGQRRLISAIAGGHPMYERPAGRRFDDAGSEKPQEAAMLLNAEARLGDDDVYPR</sequence>
<dbReference type="GO" id="GO:0006633">
    <property type="term" value="P:fatty acid biosynthetic process"/>
    <property type="evidence" value="ECO:0007669"/>
    <property type="project" value="InterPro"/>
</dbReference>
<evidence type="ECO:0000313" key="11">
    <source>
        <dbReference type="Proteomes" id="UP000252015"/>
    </source>
</evidence>
<proteinExistence type="inferred from homology"/>
<organism evidence="10 11">
    <name type="scientific">Mycobacterium shimoidei</name>
    <dbReference type="NCBI Taxonomy" id="29313"/>
    <lineage>
        <taxon>Bacteria</taxon>
        <taxon>Bacillati</taxon>
        <taxon>Actinomycetota</taxon>
        <taxon>Actinomycetes</taxon>
        <taxon>Mycobacteriales</taxon>
        <taxon>Mycobacteriaceae</taxon>
        <taxon>Mycobacterium</taxon>
    </lineage>
</organism>
<dbReference type="GO" id="GO:0005835">
    <property type="term" value="C:fatty acid synthase complex"/>
    <property type="evidence" value="ECO:0007669"/>
    <property type="project" value="InterPro"/>
</dbReference>
<keyword evidence="3" id="KW-0597">Phosphoprotein</keyword>
<dbReference type="InterPro" id="IPR013565">
    <property type="entry name" value="Fas1/AflB-like_central"/>
</dbReference>
<dbReference type="Pfam" id="PF08354">
    <property type="entry name" value="Fas1-AflB-like_hel"/>
    <property type="match status" value="1"/>
</dbReference>
<dbReference type="Pfam" id="PF00109">
    <property type="entry name" value="ketoacyl-synt"/>
    <property type="match status" value="1"/>
</dbReference>
<dbReference type="Gene3D" id="3.90.25.70">
    <property type="match status" value="1"/>
</dbReference>
<dbReference type="InterPro" id="IPR029069">
    <property type="entry name" value="HotDog_dom_sf"/>
</dbReference>
<feature type="compositionally biased region" description="Pro residues" evidence="8">
    <location>
        <begin position="2422"/>
        <end position="2433"/>
    </location>
</feature>
<dbReference type="CDD" id="cd00828">
    <property type="entry name" value="elong_cond_enzymes"/>
    <property type="match status" value="1"/>
</dbReference>
<dbReference type="InterPro" id="IPR014031">
    <property type="entry name" value="Ketoacyl_synth_C"/>
</dbReference>
<dbReference type="InterPro" id="IPR050830">
    <property type="entry name" value="Fungal_FAS"/>
</dbReference>
<dbReference type="Gene3D" id="3.40.50.720">
    <property type="entry name" value="NAD(P)-binding Rossmann-like Domain"/>
    <property type="match status" value="1"/>
</dbReference>
<dbReference type="STRING" id="29313.BHQ16_02980"/>
<dbReference type="Gene3D" id="3.20.20.70">
    <property type="entry name" value="Aldolase class I"/>
    <property type="match status" value="1"/>
</dbReference>
<dbReference type="FunFam" id="3.20.20.70:FF:000170">
    <property type="entry name" value="Fatty acid synthase"/>
    <property type="match status" value="1"/>
</dbReference>
<feature type="compositionally biased region" description="Basic and acidic residues" evidence="8">
    <location>
        <begin position="2399"/>
        <end position="2411"/>
    </location>
</feature>
<dbReference type="GO" id="GO:0004312">
    <property type="term" value="F:fatty acid synthase activity"/>
    <property type="evidence" value="ECO:0007669"/>
    <property type="project" value="InterPro"/>
</dbReference>
<name>A0A375Z0H6_MYCSH</name>
<dbReference type="InterPro" id="IPR036291">
    <property type="entry name" value="NAD(P)-bd_dom_sf"/>
</dbReference>
<dbReference type="Proteomes" id="UP000252015">
    <property type="component" value="Unassembled WGS sequence"/>
</dbReference>
<dbReference type="SUPFAM" id="SSF51735">
    <property type="entry name" value="NAD(P)-binding Rossmann-fold domains"/>
    <property type="match status" value="1"/>
</dbReference>
<dbReference type="InterPro" id="IPR047224">
    <property type="entry name" value="FAS_alpha_su_C"/>
</dbReference>
<dbReference type="PROSITE" id="PS00606">
    <property type="entry name" value="KS3_1"/>
    <property type="match status" value="1"/>
</dbReference>
<dbReference type="InterPro" id="IPR001227">
    <property type="entry name" value="Ac_transferase_dom_sf"/>
</dbReference>
<dbReference type="Gene3D" id="3.10.129.10">
    <property type="entry name" value="Hotdog Thioesterase"/>
    <property type="match status" value="1"/>
</dbReference>
<reference evidence="10 11" key="1">
    <citation type="submission" date="2018-05" db="EMBL/GenBank/DDBJ databases">
        <authorList>
            <consortium name="IHU Genomes"/>
        </authorList>
    </citation>
    <scope>NUCLEOTIDE SEQUENCE [LARGE SCALE GENOMIC DNA]</scope>
    <source>
        <strain evidence="10 11">P7336</strain>
    </source>
</reference>
<evidence type="ECO:0000313" key="10">
    <source>
        <dbReference type="EMBL" id="SRX94495.1"/>
    </source>
</evidence>
<dbReference type="InterPro" id="IPR002539">
    <property type="entry name" value="MaoC-like_dom"/>
</dbReference>
<keyword evidence="11" id="KW-1185">Reference proteome</keyword>
<accession>A0A375Z0H6</accession>
<feature type="compositionally biased region" description="Low complexity" evidence="8">
    <location>
        <begin position="1746"/>
        <end position="1773"/>
    </location>
</feature>
<gene>
    <name evidence="10" type="ORF">MSP7336_02749</name>
</gene>
<dbReference type="GO" id="GO:0004315">
    <property type="term" value="F:3-oxoacyl-[acyl-carrier-protein] synthase activity"/>
    <property type="evidence" value="ECO:0007669"/>
    <property type="project" value="InterPro"/>
</dbReference>
<dbReference type="PROSITE" id="PS52004">
    <property type="entry name" value="KS3_2"/>
    <property type="match status" value="1"/>
</dbReference>
<dbReference type="InterPro" id="IPR016035">
    <property type="entry name" value="Acyl_Trfase/lysoPLipase"/>
</dbReference>
<comment type="similarity">
    <text evidence="1">Belongs to the enoyl-CoA hydratase/isomerase family.</text>
</comment>
<dbReference type="InterPro" id="IPR014030">
    <property type="entry name" value="Ketoacyl_synth_N"/>
</dbReference>
<keyword evidence="6" id="KW-0521">NADP</keyword>
<evidence type="ECO:0000256" key="5">
    <source>
        <dbReference type="ARBA" id="ARBA00022801"/>
    </source>
</evidence>
<dbReference type="RefSeq" id="WP_113963919.1">
    <property type="nucleotide sequence ID" value="NZ_UEGW01000001.1"/>
</dbReference>
<dbReference type="SUPFAM" id="SSF51412">
    <property type="entry name" value="Inosine monophosphate dehydrogenase (IMPDH)"/>
    <property type="match status" value="1"/>
</dbReference>
<evidence type="ECO:0000256" key="6">
    <source>
        <dbReference type="ARBA" id="ARBA00022857"/>
    </source>
</evidence>
<keyword evidence="7" id="KW-0560">Oxidoreductase</keyword>
<dbReference type="GO" id="GO:0004318">
    <property type="term" value="F:enoyl-[acyl-carrier-protein] reductase (NADH) activity"/>
    <property type="evidence" value="ECO:0007669"/>
    <property type="project" value="InterPro"/>
</dbReference>
<evidence type="ECO:0000256" key="8">
    <source>
        <dbReference type="SAM" id="MobiDB-lite"/>
    </source>
</evidence>
<dbReference type="Pfam" id="PF02801">
    <property type="entry name" value="Ketoacyl-synt_C"/>
    <property type="match status" value="1"/>
</dbReference>
<evidence type="ECO:0000256" key="1">
    <source>
        <dbReference type="ARBA" id="ARBA00005254"/>
    </source>
</evidence>
<feature type="region of interest" description="Disordered" evidence="8">
    <location>
        <begin position="1189"/>
        <end position="1209"/>
    </location>
</feature>
<dbReference type="SUPFAM" id="SSF52151">
    <property type="entry name" value="FabD/lysophospholipase-like"/>
    <property type="match status" value="2"/>
</dbReference>
<protein>
    <submittedName>
        <fullName evidence="10">Putative fatty acid synthase Fas (Fatty acid synthetase) [Mycobacterium tuberculosis H37Rv]</fullName>
    </submittedName>
</protein>
<dbReference type="Pfam" id="PF00698">
    <property type="entry name" value="Acyl_transf_1"/>
    <property type="match status" value="1"/>
</dbReference>
<keyword evidence="4" id="KW-0808">Transferase</keyword>
<feature type="region of interest" description="Disordered" evidence="8">
    <location>
        <begin position="1746"/>
        <end position="1775"/>
    </location>
</feature>
<evidence type="ECO:0000256" key="7">
    <source>
        <dbReference type="ARBA" id="ARBA00023002"/>
    </source>
</evidence>
<dbReference type="FunFam" id="3.40.366.10:FF:000009">
    <property type="entry name" value="Fatty acid synthase Fas"/>
    <property type="match status" value="1"/>
</dbReference>
<dbReference type="Pfam" id="PF01575">
    <property type="entry name" value="MaoC_dehydratas"/>
    <property type="match status" value="1"/>
</dbReference>
<dbReference type="CDD" id="cd08950">
    <property type="entry name" value="KR_fFAS_SDR_c_like"/>
    <property type="match status" value="1"/>
</dbReference>
<dbReference type="Pfam" id="PF18094">
    <property type="entry name" value="DNA_pol_B_N"/>
    <property type="match status" value="1"/>
</dbReference>
<dbReference type="GO" id="GO:0016787">
    <property type="term" value="F:hydrolase activity"/>
    <property type="evidence" value="ECO:0007669"/>
    <property type="project" value="UniProtKB-KW"/>
</dbReference>
<dbReference type="Pfam" id="PF22690">
    <property type="entry name" value="FAS_AT_central"/>
    <property type="match status" value="1"/>
</dbReference>
<evidence type="ECO:0000256" key="3">
    <source>
        <dbReference type="ARBA" id="ARBA00022553"/>
    </source>
</evidence>
<keyword evidence="2" id="KW-0596">Phosphopantetheine</keyword>
<dbReference type="PANTHER" id="PTHR10982:SF21">
    <property type="entry name" value="FATTY ACID SYNTHASE SUBUNIT BETA"/>
    <property type="match status" value="1"/>
</dbReference>
<dbReference type="PRINTS" id="PR01483">
    <property type="entry name" value="FASYNTHASE"/>
</dbReference>
<dbReference type="InterPro" id="IPR055118">
    <property type="entry name" value="FAS-like_AT_central"/>
</dbReference>
<dbReference type="InterPro" id="IPR020841">
    <property type="entry name" value="PKS_Beta-ketoAc_synthase_dom"/>
</dbReference>
<dbReference type="CDD" id="cd03447">
    <property type="entry name" value="FAS_MaoC"/>
    <property type="match status" value="1"/>
</dbReference>
<dbReference type="SUPFAM" id="SSF54637">
    <property type="entry name" value="Thioesterase/thiol ester dehydrase-isomerase"/>
    <property type="match status" value="1"/>
</dbReference>
<dbReference type="InterPro" id="IPR003965">
    <property type="entry name" value="Fatty_acid_synthase"/>
</dbReference>
<dbReference type="Gene3D" id="3.40.47.10">
    <property type="match status" value="1"/>
</dbReference>
<feature type="domain" description="Ketosynthase family 3 (KS3)" evidence="9">
    <location>
        <begin position="2541"/>
        <end position="2996"/>
    </location>
</feature>
<dbReference type="SUPFAM" id="SSF53901">
    <property type="entry name" value="Thiolase-like"/>
    <property type="match status" value="2"/>
</dbReference>
<dbReference type="Gene3D" id="1.20.930.70">
    <property type="match status" value="1"/>
</dbReference>
<keyword evidence="5" id="KW-0378">Hydrolase</keyword>